<name>X6NGW1_RETFI</name>
<gene>
    <name evidence="2" type="ORF">RFI_12206</name>
</gene>
<dbReference type="Proteomes" id="UP000023152">
    <property type="component" value="Unassembled WGS sequence"/>
</dbReference>
<feature type="region of interest" description="Disordered" evidence="1">
    <location>
        <begin position="148"/>
        <end position="268"/>
    </location>
</feature>
<organism evidence="2 3">
    <name type="scientific">Reticulomyxa filosa</name>
    <dbReference type="NCBI Taxonomy" id="46433"/>
    <lineage>
        <taxon>Eukaryota</taxon>
        <taxon>Sar</taxon>
        <taxon>Rhizaria</taxon>
        <taxon>Retaria</taxon>
        <taxon>Foraminifera</taxon>
        <taxon>Monothalamids</taxon>
        <taxon>Reticulomyxidae</taxon>
        <taxon>Reticulomyxa</taxon>
    </lineage>
</organism>
<feature type="compositionally biased region" description="Basic and acidic residues" evidence="1">
    <location>
        <begin position="148"/>
        <end position="165"/>
    </location>
</feature>
<accession>X6NGW1</accession>
<keyword evidence="3" id="KW-1185">Reference proteome</keyword>
<proteinExistence type="predicted"/>
<feature type="compositionally biased region" description="Basic residues" evidence="1">
    <location>
        <begin position="185"/>
        <end position="199"/>
    </location>
</feature>
<feature type="compositionally biased region" description="Acidic residues" evidence="1">
    <location>
        <begin position="218"/>
        <end position="237"/>
    </location>
</feature>
<reference evidence="2 3" key="1">
    <citation type="journal article" date="2013" name="Curr. Biol.">
        <title>The Genome of the Foraminiferan Reticulomyxa filosa.</title>
        <authorList>
            <person name="Glockner G."/>
            <person name="Hulsmann N."/>
            <person name="Schleicher M."/>
            <person name="Noegel A.A."/>
            <person name="Eichinger L."/>
            <person name="Gallinger C."/>
            <person name="Pawlowski J."/>
            <person name="Sierra R."/>
            <person name="Euteneuer U."/>
            <person name="Pillet L."/>
            <person name="Moustafa A."/>
            <person name="Platzer M."/>
            <person name="Groth M."/>
            <person name="Szafranski K."/>
            <person name="Schliwa M."/>
        </authorList>
    </citation>
    <scope>NUCLEOTIDE SEQUENCE [LARGE SCALE GENOMIC DNA]</scope>
</reference>
<evidence type="ECO:0000313" key="3">
    <source>
        <dbReference type="Proteomes" id="UP000023152"/>
    </source>
</evidence>
<protein>
    <submittedName>
        <fullName evidence="2">Uncharacterized protein</fullName>
    </submittedName>
</protein>
<dbReference type="EMBL" id="ASPP01008842">
    <property type="protein sequence ID" value="ETO24944.1"/>
    <property type="molecule type" value="Genomic_DNA"/>
</dbReference>
<comment type="caution">
    <text evidence="2">The sequence shown here is derived from an EMBL/GenBank/DDBJ whole genome shotgun (WGS) entry which is preliminary data.</text>
</comment>
<feature type="compositionally biased region" description="Low complexity" evidence="1">
    <location>
        <begin position="238"/>
        <end position="263"/>
    </location>
</feature>
<dbReference type="AlphaFoldDB" id="X6NGW1"/>
<sequence>MDKNITVSPFLIFDCMRFGNYGQMGRAVGNTSIRLLKCMGFEGPPMTSTTKELPKVDLFEMFAGGECKNEIVELLEYPTCGTELVPYFDFESSYNKQRDPKGLRKIKKQWKIETFRMLRKILQRTVSKHPLLNKKCTIKKKKEFALQHESKIHETKMNEERRKIENEDENENERLISELIAPTRNTRKQNRYKRKRFNPPRRYELEHKKIRKTRNSSSDDDDDDDTDEDRDENESESSYDNYHNIDINISSNTNANNNNNNNDVADLSFHSDHQSQSTLQGQHALGRFYTCSDKELLIVAKLFRNNSQKKYIYMYMYTYIYILSLK</sequence>
<evidence type="ECO:0000256" key="1">
    <source>
        <dbReference type="SAM" id="MobiDB-lite"/>
    </source>
</evidence>
<evidence type="ECO:0000313" key="2">
    <source>
        <dbReference type="EMBL" id="ETO24944.1"/>
    </source>
</evidence>